<evidence type="ECO:0000313" key="6">
    <source>
        <dbReference type="EMBL" id="MBL0849338.1"/>
    </source>
</evidence>
<evidence type="ECO:0000256" key="4">
    <source>
        <dbReference type="ARBA" id="ARBA00023136"/>
    </source>
</evidence>
<gene>
    <name evidence="6" type="ORF">EU981_04625</name>
</gene>
<feature type="transmembrane region" description="Helical" evidence="5">
    <location>
        <begin position="106"/>
        <end position="124"/>
    </location>
</feature>
<dbReference type="AlphaFoldDB" id="A0A937AFX8"/>
<evidence type="ECO:0000256" key="3">
    <source>
        <dbReference type="ARBA" id="ARBA00022989"/>
    </source>
</evidence>
<dbReference type="Proteomes" id="UP000736856">
    <property type="component" value="Unassembled WGS sequence"/>
</dbReference>
<comment type="subcellular location">
    <subcellularLocation>
        <location evidence="5">Cell membrane</location>
        <topology evidence="5">Multi-pass membrane protein</topology>
    </subcellularLocation>
    <subcellularLocation>
        <location evidence="1">Membrane</location>
        <topology evidence="1">Multi-pass membrane protein</topology>
    </subcellularLocation>
</comment>
<dbReference type="InterPro" id="IPR002781">
    <property type="entry name" value="TM_pro_TauE-like"/>
</dbReference>
<protein>
    <recommendedName>
        <fullName evidence="5">Probable membrane transporter protein</fullName>
    </recommendedName>
</protein>
<evidence type="ECO:0000256" key="5">
    <source>
        <dbReference type="RuleBase" id="RU363041"/>
    </source>
</evidence>
<feature type="transmembrane region" description="Helical" evidence="5">
    <location>
        <begin position="209"/>
        <end position="231"/>
    </location>
</feature>
<feature type="transmembrane region" description="Helical" evidence="5">
    <location>
        <begin position="144"/>
        <end position="167"/>
    </location>
</feature>
<comment type="caution">
    <text evidence="6">The sequence shown here is derived from an EMBL/GenBank/DDBJ whole genome shotgun (WGS) entry which is preliminary data.</text>
</comment>
<keyword evidence="3 5" id="KW-1133">Transmembrane helix</keyword>
<name>A0A937AFX8_9HYPH</name>
<feature type="transmembrane region" description="Helical" evidence="5">
    <location>
        <begin position="80"/>
        <end position="99"/>
    </location>
</feature>
<keyword evidence="4 5" id="KW-0472">Membrane</keyword>
<organism evidence="6 7">
    <name type="scientific">Candidatus Liberibacter ctenarytainae</name>
    <dbReference type="NCBI Taxonomy" id="2020335"/>
    <lineage>
        <taxon>Bacteria</taxon>
        <taxon>Pseudomonadati</taxon>
        <taxon>Pseudomonadota</taxon>
        <taxon>Alphaproteobacteria</taxon>
        <taxon>Hyphomicrobiales</taxon>
        <taxon>Rhizobiaceae</taxon>
        <taxon>Liberibacter</taxon>
    </lineage>
</organism>
<dbReference type="PANTHER" id="PTHR43483">
    <property type="entry name" value="MEMBRANE TRANSPORTER PROTEIN HI_0806-RELATED"/>
    <property type="match status" value="1"/>
</dbReference>
<dbReference type="GO" id="GO:0005886">
    <property type="term" value="C:plasma membrane"/>
    <property type="evidence" value="ECO:0007669"/>
    <property type="project" value="UniProtKB-SubCell"/>
</dbReference>
<feature type="transmembrane region" description="Helical" evidence="5">
    <location>
        <begin position="12"/>
        <end position="34"/>
    </location>
</feature>
<keyword evidence="2 5" id="KW-0812">Transmembrane</keyword>
<proteinExistence type="inferred from homology"/>
<dbReference type="PANTHER" id="PTHR43483:SF3">
    <property type="entry name" value="MEMBRANE TRANSPORTER PROTEIN HI_0806-RELATED"/>
    <property type="match status" value="1"/>
</dbReference>
<feature type="transmembrane region" description="Helical" evidence="5">
    <location>
        <begin position="179"/>
        <end position="197"/>
    </location>
</feature>
<accession>A0A937AFX8</accession>
<feature type="transmembrane region" description="Helical" evidence="5">
    <location>
        <begin position="243"/>
        <end position="259"/>
    </location>
</feature>
<evidence type="ECO:0000256" key="2">
    <source>
        <dbReference type="ARBA" id="ARBA00022692"/>
    </source>
</evidence>
<keyword evidence="5" id="KW-1003">Cell membrane</keyword>
<dbReference type="EMBL" id="SEOL01000011">
    <property type="protein sequence ID" value="MBL0849338.1"/>
    <property type="molecule type" value="Genomic_DNA"/>
</dbReference>
<dbReference type="Pfam" id="PF01925">
    <property type="entry name" value="TauE"/>
    <property type="match status" value="1"/>
</dbReference>
<sequence>MEYVFLLVSASFLSGILSGLFGIGSGLIMIPILYKTFRLMEIDDSICMNIAMGTTIAVVAPTSIVSFLEHRRRGMVDMKILKSWSIIIPITTVLTSLMISHAHITFLHKGFAVFCCFVGVAILFKERLHFKKDFPDNFLKYIWGIVTGVLSGVLGVGGGIFSTLLMLCHGRSINQATAISSGVSVLITCPGLIVRIYNGLGVEGTPPMSIGFVNIGAVLIMLPISMILAPLVTKLSYKIEKKYLEVAFSLFMFVTAFVFL</sequence>
<evidence type="ECO:0000313" key="7">
    <source>
        <dbReference type="Proteomes" id="UP000736856"/>
    </source>
</evidence>
<comment type="similarity">
    <text evidence="5">Belongs to the 4-toluene sulfonate uptake permease (TSUP) (TC 2.A.102) family.</text>
</comment>
<evidence type="ECO:0000256" key="1">
    <source>
        <dbReference type="ARBA" id="ARBA00004141"/>
    </source>
</evidence>
<reference evidence="6" key="1">
    <citation type="submission" date="2019-02" db="EMBL/GenBank/DDBJ databases">
        <title>A novel Candidatus Liberibacter species associated with the New Zealand native fuchsia psyllid, Ctenarytaina fuchsiae.</title>
        <authorList>
            <person name="Thompson S.M."/>
            <person name="Jorgensen N."/>
            <person name="David C."/>
            <person name="Bulman S.R."/>
            <person name="Smith G.R."/>
        </authorList>
    </citation>
    <scope>NUCLEOTIDE SEQUENCE</scope>
    <source>
        <strain evidence="6">Oxford</strain>
    </source>
</reference>
<feature type="transmembrane region" description="Helical" evidence="5">
    <location>
        <begin position="46"/>
        <end position="68"/>
    </location>
</feature>